<dbReference type="InterPro" id="IPR035963">
    <property type="entry name" value="FERM_2"/>
</dbReference>
<keyword evidence="5" id="KW-0677">Repeat</keyword>
<dbReference type="SMART" id="SM00295">
    <property type="entry name" value="B41"/>
    <property type="match status" value="1"/>
</dbReference>
<dbReference type="InterPro" id="IPR036028">
    <property type="entry name" value="SH3-like_dom_sf"/>
</dbReference>
<dbReference type="GO" id="GO:0003779">
    <property type="term" value="F:actin binding"/>
    <property type="evidence" value="ECO:0007669"/>
    <property type="project" value="UniProtKB-KW"/>
</dbReference>
<evidence type="ECO:0000313" key="12">
    <source>
        <dbReference type="Ensembl" id="ENSATEP00000034526.2"/>
    </source>
</evidence>
<dbReference type="InParanoid" id="A0A3Q1KFK1"/>
<dbReference type="InterPro" id="IPR038185">
    <property type="entry name" value="MyTH4_dom_sf"/>
</dbReference>
<dbReference type="PROSITE" id="PS50002">
    <property type="entry name" value="SH3"/>
    <property type="match status" value="1"/>
</dbReference>
<dbReference type="STRING" id="64144.ENSATEP00000034526"/>
<dbReference type="GO" id="GO:0005856">
    <property type="term" value="C:cytoskeleton"/>
    <property type="evidence" value="ECO:0007669"/>
    <property type="project" value="InterPro"/>
</dbReference>
<proteinExistence type="inferred from homology"/>
<evidence type="ECO:0000256" key="3">
    <source>
        <dbReference type="ARBA" id="ARBA00022443"/>
    </source>
</evidence>
<organism evidence="12 13">
    <name type="scientific">Anabas testudineus</name>
    <name type="common">Climbing perch</name>
    <name type="synonym">Anthias testudineus</name>
    <dbReference type="NCBI Taxonomy" id="64144"/>
    <lineage>
        <taxon>Eukaryota</taxon>
        <taxon>Metazoa</taxon>
        <taxon>Chordata</taxon>
        <taxon>Craniata</taxon>
        <taxon>Vertebrata</taxon>
        <taxon>Euteleostomi</taxon>
        <taxon>Actinopterygii</taxon>
        <taxon>Neopterygii</taxon>
        <taxon>Teleostei</taxon>
        <taxon>Neoteleostei</taxon>
        <taxon>Acanthomorphata</taxon>
        <taxon>Anabantaria</taxon>
        <taxon>Anabantiformes</taxon>
        <taxon>Anabantoidei</taxon>
        <taxon>Anabantidae</taxon>
        <taxon>Anabas</taxon>
    </lineage>
</organism>
<dbReference type="PROSITE" id="PS50057">
    <property type="entry name" value="FERM_3"/>
    <property type="match status" value="1"/>
</dbReference>
<comment type="similarity">
    <text evidence="2">Belongs to the TRAFAC class myosin-kinesin ATPase superfamily. Myosin family.</text>
</comment>
<dbReference type="Gene3D" id="2.30.30.40">
    <property type="entry name" value="SH3 Domains"/>
    <property type="match status" value="1"/>
</dbReference>
<evidence type="ECO:0000259" key="11">
    <source>
        <dbReference type="PROSITE" id="PS51016"/>
    </source>
</evidence>
<dbReference type="SMART" id="SM00139">
    <property type="entry name" value="MyTH4"/>
    <property type="match status" value="1"/>
</dbReference>
<reference evidence="12" key="3">
    <citation type="submission" date="2025-09" db="UniProtKB">
        <authorList>
            <consortium name="Ensembl"/>
        </authorList>
    </citation>
    <scope>IDENTIFICATION</scope>
</reference>
<feature type="compositionally biased region" description="Pro residues" evidence="8">
    <location>
        <begin position="19"/>
        <end position="35"/>
    </location>
</feature>
<evidence type="ECO:0008006" key="14">
    <source>
        <dbReference type="Google" id="ProtNLM"/>
    </source>
</evidence>
<dbReference type="Pfam" id="PF00784">
    <property type="entry name" value="MyTH4"/>
    <property type="match status" value="1"/>
</dbReference>
<keyword evidence="3 7" id="KW-0728">SH3 domain</keyword>
<feature type="domain" description="FERM" evidence="10">
    <location>
        <begin position="585"/>
        <end position="890"/>
    </location>
</feature>
<evidence type="ECO:0000256" key="6">
    <source>
        <dbReference type="ARBA" id="ARBA00023203"/>
    </source>
</evidence>
<feature type="domain" description="MyTH4" evidence="11">
    <location>
        <begin position="426"/>
        <end position="579"/>
    </location>
</feature>
<evidence type="ECO:0000256" key="8">
    <source>
        <dbReference type="SAM" id="MobiDB-lite"/>
    </source>
</evidence>
<feature type="region of interest" description="Disordered" evidence="8">
    <location>
        <begin position="333"/>
        <end position="389"/>
    </location>
</feature>
<dbReference type="Pfam" id="PF26570">
    <property type="entry name" value="MYO15"/>
    <property type="match status" value="1"/>
</dbReference>
<evidence type="ECO:0000259" key="10">
    <source>
        <dbReference type="PROSITE" id="PS50057"/>
    </source>
</evidence>
<evidence type="ECO:0000313" key="13">
    <source>
        <dbReference type="Proteomes" id="UP000265040"/>
    </source>
</evidence>
<dbReference type="GO" id="GO:0005737">
    <property type="term" value="C:cytoplasm"/>
    <property type="evidence" value="ECO:0007669"/>
    <property type="project" value="UniProtKB-SubCell"/>
</dbReference>
<dbReference type="AlphaFoldDB" id="A0A3Q1KFK1"/>
<keyword evidence="6" id="KW-0009">Actin-binding</keyword>
<keyword evidence="4" id="KW-0963">Cytoplasm</keyword>
<dbReference type="Ensembl" id="ENSATET00000035029.3">
    <property type="protein sequence ID" value="ENSATEP00000034526.2"/>
    <property type="gene ID" value="ENSATEG00000023715.3"/>
</dbReference>
<feature type="compositionally biased region" description="Polar residues" evidence="8">
    <location>
        <begin position="380"/>
        <end position="389"/>
    </location>
</feature>
<dbReference type="InterPro" id="IPR051567">
    <property type="entry name" value="Unconventional_Myosin_ATPase"/>
</dbReference>
<feature type="domain" description="SH3" evidence="9">
    <location>
        <begin position="259"/>
        <end position="320"/>
    </location>
</feature>
<name>A0A3Q1KFK1_ANATE</name>
<accession>A0A3Q1KFK1</accession>
<evidence type="ECO:0000256" key="1">
    <source>
        <dbReference type="ARBA" id="ARBA00004496"/>
    </source>
</evidence>
<dbReference type="InterPro" id="IPR001452">
    <property type="entry name" value="SH3_domain"/>
</dbReference>
<evidence type="ECO:0000256" key="5">
    <source>
        <dbReference type="ARBA" id="ARBA00022737"/>
    </source>
</evidence>
<comment type="subcellular location">
    <subcellularLocation>
        <location evidence="1">Cytoplasm</location>
    </subcellularLocation>
</comment>
<evidence type="ECO:0000256" key="4">
    <source>
        <dbReference type="ARBA" id="ARBA00022490"/>
    </source>
</evidence>
<evidence type="ECO:0000256" key="7">
    <source>
        <dbReference type="PROSITE-ProRule" id="PRU00192"/>
    </source>
</evidence>
<dbReference type="InterPro" id="IPR059004">
    <property type="entry name" value="MYO15"/>
</dbReference>
<dbReference type="PANTHER" id="PTHR22692">
    <property type="entry name" value="MYOSIN VII, XV"/>
    <property type="match status" value="1"/>
</dbReference>
<dbReference type="Proteomes" id="UP000265040">
    <property type="component" value="Chromosome 19"/>
</dbReference>
<reference evidence="12" key="1">
    <citation type="submission" date="2021-04" db="EMBL/GenBank/DDBJ databases">
        <authorList>
            <consortium name="Wellcome Sanger Institute Data Sharing"/>
        </authorList>
    </citation>
    <scope>NUCLEOTIDE SEQUENCE [LARGE SCALE GENOMIC DNA]</scope>
</reference>
<evidence type="ECO:0000259" key="9">
    <source>
        <dbReference type="PROSITE" id="PS50002"/>
    </source>
</evidence>
<sequence>MRQKQQSLKDLFGSQRSQQPPPPPPDSPPPPPQPAPITKDIPEPPPMAAPSLNMMPDEEGVQSKLHRFSAGVYFSYSNMPGKLFLRKEVFYPKEMFNHRYILNLLCEQIMRDTYSDSCVRISREERRKMKDLLANFNVGTSISTIQDDSMKKRIVIAARDNWENYFSRLFPVKLDSGDAQVLGVSHRGIRLLKVARASGINPKHLHLLRSYSFAELLSVDLRGSDTVELELKSENLELQSTRAPQMVAMIRLFLQKLIKDSGHVVALKSYVTDDKSLLSFSKGDVIKLLPIEGLQTGWLFGTMGERSGLFPEDLTQPCAAPDYHCLHLDRRDERRKSMRSAPPKGPSTDPIRKSMAGTDLERPSSEASLQGSVQGWVPRTGQSSTQGSVQKMENLSALVEFAMKYFRVGTTGLPASGRNFAEAVQHTEAPIEESLILYSDPELNHLSVEAFMNLMQFMGDVPMKKNITQSDCLSHILLLGKENELLRDELYCQVIKQTSNNHTKSSCTLGWRVLTLITGFFPCSGTLQPYVTQHLQDISQDNEHPYQGLADVCQDNLQRSFRFGGRRNIPSHVEMEAVLAGKTSLHIPIQLPGGVDFPVKIRNFSVAEDVVTQFCTEMGISDVAEVREFFIFINRVQDGLLRPLHADEYLFDFLLDDSSIIFFLRRVMWRSPMSFNGDLYLDFHYQQLLGDYLSGRLMLPPVANGVSSVQLIAELSALQHVAQGLENYLSLPEIKEYLPSQDGLSSRLEEIYSFCLGQIAAMHSLSPQDAKIRFIEILSSLPLFGSNTFMAQKVSQRGCPSPCMVSLTQDGVLFLHPKTQEQAFMIPLVELQSMCTIRPKKQMKVGAVEITYGNPARPKTVTVHLNQTKELCHTLALIMEELIRPPVNSSISNHQ</sequence>
<protein>
    <recommendedName>
        <fullName evidence="14">Myosin XVB</fullName>
    </recommendedName>
</protein>
<reference evidence="12" key="2">
    <citation type="submission" date="2025-08" db="UniProtKB">
        <authorList>
            <consortium name="Ensembl"/>
        </authorList>
    </citation>
    <scope>IDENTIFICATION</scope>
</reference>
<dbReference type="InterPro" id="IPR000857">
    <property type="entry name" value="MyTH4_dom"/>
</dbReference>
<dbReference type="InterPro" id="IPR019749">
    <property type="entry name" value="Band_41_domain"/>
</dbReference>
<dbReference type="SUPFAM" id="SSF47031">
    <property type="entry name" value="Second domain of FERM"/>
    <property type="match status" value="1"/>
</dbReference>
<dbReference type="InterPro" id="IPR000299">
    <property type="entry name" value="FERM_domain"/>
</dbReference>
<dbReference type="OMA" id="FLRRVMW"/>
<dbReference type="PANTHER" id="PTHR22692:SF16">
    <property type="entry name" value="MYOSIN XVB"/>
    <property type="match status" value="1"/>
</dbReference>
<keyword evidence="13" id="KW-1185">Reference proteome</keyword>
<dbReference type="Pfam" id="PF00373">
    <property type="entry name" value="FERM_M"/>
    <property type="match status" value="1"/>
</dbReference>
<dbReference type="SMART" id="SM00326">
    <property type="entry name" value="SH3"/>
    <property type="match status" value="1"/>
</dbReference>
<dbReference type="CDD" id="cd14473">
    <property type="entry name" value="FERM_B-lobe"/>
    <property type="match status" value="1"/>
</dbReference>
<dbReference type="GeneTree" id="ENSGT00930000151032"/>
<dbReference type="Pfam" id="PF07653">
    <property type="entry name" value="SH3_2"/>
    <property type="match status" value="1"/>
</dbReference>
<dbReference type="PROSITE" id="PS51016">
    <property type="entry name" value="MYTH4"/>
    <property type="match status" value="1"/>
</dbReference>
<dbReference type="Gene3D" id="1.25.40.530">
    <property type="entry name" value="MyTH4 domain"/>
    <property type="match status" value="1"/>
</dbReference>
<evidence type="ECO:0000256" key="2">
    <source>
        <dbReference type="ARBA" id="ARBA00008314"/>
    </source>
</evidence>
<dbReference type="SUPFAM" id="SSF50044">
    <property type="entry name" value="SH3-domain"/>
    <property type="match status" value="1"/>
</dbReference>
<dbReference type="InterPro" id="IPR019748">
    <property type="entry name" value="FERM_central"/>
</dbReference>
<feature type="region of interest" description="Disordered" evidence="8">
    <location>
        <begin position="1"/>
        <end position="55"/>
    </location>
</feature>